<sequence>MKSESKSANEKDFQEVRCSKVFEAMRQCCLKHKPISLVCDGYSLEPREFAPVTDGPLKE</sequence>
<keyword evidence="2" id="KW-1185">Reference proteome</keyword>
<comment type="caution">
    <text evidence="1">The sequence shown here is derived from an EMBL/GenBank/DDBJ whole genome shotgun (WGS) entry which is preliminary data.</text>
</comment>
<dbReference type="InterPro" id="IPR009069">
    <property type="entry name" value="Cys_alpha_HP_mot_SF"/>
</dbReference>
<dbReference type="SUPFAM" id="SSF47072">
    <property type="entry name" value="Cysteine alpha-hairpin motif"/>
    <property type="match status" value="1"/>
</dbReference>
<dbReference type="Proteomes" id="UP000037510">
    <property type="component" value="Unassembled WGS sequence"/>
</dbReference>
<evidence type="ECO:0000313" key="1">
    <source>
        <dbReference type="EMBL" id="KOB75561.1"/>
    </source>
</evidence>
<name>A0A0L7LK37_OPEBR</name>
<accession>A0A0L7LK37</accession>
<dbReference type="EMBL" id="JTDY01000885">
    <property type="protein sequence ID" value="KOB75561.1"/>
    <property type="molecule type" value="Genomic_DNA"/>
</dbReference>
<proteinExistence type="predicted"/>
<protein>
    <submittedName>
        <fullName evidence="1">Putative vacuolar protein sorting 26, vps26</fullName>
    </submittedName>
</protein>
<reference evidence="1 2" key="1">
    <citation type="journal article" date="2015" name="Genome Biol. Evol.">
        <title>The genome of winter moth (Operophtera brumata) provides a genomic perspective on sexual dimorphism and phenology.</title>
        <authorList>
            <person name="Derks M.F."/>
            <person name="Smit S."/>
            <person name="Salis L."/>
            <person name="Schijlen E."/>
            <person name="Bossers A."/>
            <person name="Mateman C."/>
            <person name="Pijl A.S."/>
            <person name="de Ridder D."/>
            <person name="Groenen M.A."/>
            <person name="Visser M.E."/>
            <person name="Megens H.J."/>
        </authorList>
    </citation>
    <scope>NUCLEOTIDE SEQUENCE [LARGE SCALE GENOMIC DNA]</scope>
    <source>
        <strain evidence="1">WM2013NL</strain>
        <tissue evidence="1">Head and thorax</tissue>
    </source>
</reference>
<dbReference type="AlphaFoldDB" id="A0A0L7LK37"/>
<gene>
    <name evidence="1" type="ORF">OBRU01_07322</name>
</gene>
<dbReference type="Gene3D" id="1.10.287.1130">
    <property type="entry name" value="CytochromE C oxidase copper chaperone"/>
    <property type="match status" value="1"/>
</dbReference>
<organism evidence="1 2">
    <name type="scientific">Operophtera brumata</name>
    <name type="common">Winter moth</name>
    <name type="synonym">Phalaena brumata</name>
    <dbReference type="NCBI Taxonomy" id="104452"/>
    <lineage>
        <taxon>Eukaryota</taxon>
        <taxon>Metazoa</taxon>
        <taxon>Ecdysozoa</taxon>
        <taxon>Arthropoda</taxon>
        <taxon>Hexapoda</taxon>
        <taxon>Insecta</taxon>
        <taxon>Pterygota</taxon>
        <taxon>Neoptera</taxon>
        <taxon>Endopterygota</taxon>
        <taxon>Lepidoptera</taxon>
        <taxon>Glossata</taxon>
        <taxon>Ditrysia</taxon>
        <taxon>Geometroidea</taxon>
        <taxon>Geometridae</taxon>
        <taxon>Larentiinae</taxon>
        <taxon>Operophtera</taxon>
    </lineage>
</organism>
<evidence type="ECO:0000313" key="2">
    <source>
        <dbReference type="Proteomes" id="UP000037510"/>
    </source>
</evidence>